<reference evidence="1" key="2">
    <citation type="submission" date="2020-07" db="EMBL/GenBank/DDBJ databases">
        <authorList>
            <person name="Vera ALvarez R."/>
            <person name="Arias-Moreno D.M."/>
            <person name="Jimenez-Jacinto V."/>
            <person name="Jimenez-Bremont J.F."/>
            <person name="Swaminathan K."/>
            <person name="Moose S.P."/>
            <person name="Guerrero-Gonzalez M.L."/>
            <person name="Marino-Ramirez L."/>
            <person name="Landsman D."/>
            <person name="Rodriguez-Kessler M."/>
            <person name="Delgado-Sanchez P."/>
        </authorList>
    </citation>
    <scope>NUCLEOTIDE SEQUENCE</scope>
    <source>
        <tissue evidence="1">Cladode</tissue>
    </source>
</reference>
<reference evidence="1" key="1">
    <citation type="journal article" date="2013" name="J. Plant Res.">
        <title>Effect of fungi and light on seed germination of three Opuntia species from semiarid lands of central Mexico.</title>
        <authorList>
            <person name="Delgado-Sanchez P."/>
            <person name="Jimenez-Bremont J.F."/>
            <person name="Guerrero-Gonzalez Mde L."/>
            <person name="Flores J."/>
        </authorList>
    </citation>
    <scope>NUCLEOTIDE SEQUENCE</scope>
    <source>
        <tissue evidence="1">Cladode</tissue>
    </source>
</reference>
<sequence>MFRGVLEHPVPPITILNCINRCCLVAPPSYRSDYGIPRLKNFLVPSVMLYPGLHVSNIVLPKIDSTNKNRMARIKIFNHLIRNSMNLQSHICPCSKAFYFNTSYFI</sequence>
<name>A0A7C9AMZ5_OPUST</name>
<proteinExistence type="predicted"/>
<accession>A0A7C9AMZ5</accession>
<evidence type="ECO:0000313" key="1">
    <source>
        <dbReference type="EMBL" id="MBA4672458.1"/>
    </source>
</evidence>
<dbReference type="EMBL" id="GISG01255241">
    <property type="protein sequence ID" value="MBA4672458.1"/>
    <property type="molecule type" value="Transcribed_RNA"/>
</dbReference>
<organism evidence="1">
    <name type="scientific">Opuntia streptacantha</name>
    <name type="common">Prickly pear cactus</name>
    <name type="synonym">Opuntia cardona</name>
    <dbReference type="NCBI Taxonomy" id="393608"/>
    <lineage>
        <taxon>Eukaryota</taxon>
        <taxon>Viridiplantae</taxon>
        <taxon>Streptophyta</taxon>
        <taxon>Embryophyta</taxon>
        <taxon>Tracheophyta</taxon>
        <taxon>Spermatophyta</taxon>
        <taxon>Magnoliopsida</taxon>
        <taxon>eudicotyledons</taxon>
        <taxon>Gunneridae</taxon>
        <taxon>Pentapetalae</taxon>
        <taxon>Caryophyllales</taxon>
        <taxon>Cactineae</taxon>
        <taxon>Cactaceae</taxon>
        <taxon>Opuntioideae</taxon>
        <taxon>Opuntia</taxon>
    </lineage>
</organism>
<protein>
    <submittedName>
        <fullName evidence="1">Uncharacterized protein</fullName>
    </submittedName>
</protein>
<dbReference type="AlphaFoldDB" id="A0A7C9AMZ5"/>